<dbReference type="Pfam" id="PF14054">
    <property type="entry name" value="DUF4249"/>
    <property type="match status" value="1"/>
</dbReference>
<proteinExistence type="predicted"/>
<organism evidence="1 2">
    <name type="scientific">Imperialibacter roseus</name>
    <dbReference type="NCBI Taxonomy" id="1324217"/>
    <lineage>
        <taxon>Bacteria</taxon>
        <taxon>Pseudomonadati</taxon>
        <taxon>Bacteroidota</taxon>
        <taxon>Cytophagia</taxon>
        <taxon>Cytophagales</taxon>
        <taxon>Flammeovirgaceae</taxon>
        <taxon>Imperialibacter</taxon>
    </lineage>
</organism>
<dbReference type="PROSITE" id="PS51257">
    <property type="entry name" value="PROKAR_LIPOPROTEIN"/>
    <property type="match status" value="1"/>
</dbReference>
<dbReference type="RefSeq" id="WP_317489303.1">
    <property type="nucleotide sequence ID" value="NZ_CP136051.1"/>
</dbReference>
<evidence type="ECO:0000313" key="2">
    <source>
        <dbReference type="Proteomes" id="UP001302349"/>
    </source>
</evidence>
<evidence type="ECO:0000313" key="1">
    <source>
        <dbReference type="EMBL" id="WOK06589.1"/>
    </source>
</evidence>
<gene>
    <name evidence="1" type="ORF">RT717_26290</name>
</gene>
<dbReference type="InterPro" id="IPR025345">
    <property type="entry name" value="DUF4249"/>
</dbReference>
<name>A0ABZ0INK7_9BACT</name>
<accession>A0ABZ0INK7</accession>
<dbReference type="EMBL" id="CP136051">
    <property type="protein sequence ID" value="WOK06589.1"/>
    <property type="molecule type" value="Genomic_DNA"/>
</dbReference>
<dbReference type="Proteomes" id="UP001302349">
    <property type="component" value="Chromosome"/>
</dbReference>
<reference evidence="1 2" key="1">
    <citation type="journal article" date="2023" name="Microbiol. Resour. Announc.">
        <title>Complete Genome Sequence of Imperialibacter roseus strain P4T.</title>
        <authorList>
            <person name="Tizabi D.R."/>
            <person name="Bachvaroff T."/>
            <person name="Hill R.T."/>
        </authorList>
    </citation>
    <scope>NUCLEOTIDE SEQUENCE [LARGE SCALE GENOMIC DNA]</scope>
    <source>
        <strain evidence="1 2">P4T</strain>
    </source>
</reference>
<keyword evidence="2" id="KW-1185">Reference proteome</keyword>
<protein>
    <submittedName>
        <fullName evidence="1">DUF4249 domain-containing protein</fullName>
    </submittedName>
</protein>
<sequence length="393" mass="44735">MGDKKSLIRINYLLLLLLSSCIEKFVPEIPESDGELVVEGYVTDRPEDYVIRLSRSRAIDLKKSLPETGATVKILEGEAIEHPLTESADGAYVSKAGDFVGQVGSKYTLDIVTADGVHYQSSTERMIKTPAIDSVYFEREVRFTDVEDQLVDGIKILVDTHDPTNSTRYYKWEWKEDWEYKATYPNSYGWVPGDRITDPGHPVFNPSPNVFCYNTNSSKQVLIASTNTLEKDVLSRFEIKYINTLGGELASLYSILVKQYAITENAYKYWRELKGLSESQGTLFDKQPYALPGNVGNLNDPEEVVLGYFEALSVDEERIFIRREQLKELDFPTNTCYYEKIDSVNYWSVQDYLDQGYLIYGVGGFLASFVHMVPRDCADCTYHGSLEKPDYLP</sequence>